<gene>
    <name evidence="2" type="ORF">DM02DRAFT_395954</name>
</gene>
<protein>
    <recommendedName>
        <fullName evidence="1">ATPase AAA-type core domain-containing protein</fullName>
    </recommendedName>
</protein>
<accession>A0A2V1CYZ0</accession>
<dbReference type="SUPFAM" id="SSF52540">
    <property type="entry name" value="P-loop containing nucleoside triphosphate hydrolases"/>
    <property type="match status" value="1"/>
</dbReference>
<dbReference type="OrthoDB" id="10042665at2759"/>
<feature type="domain" description="ATPase AAA-type core" evidence="1">
    <location>
        <begin position="21"/>
        <end position="93"/>
    </location>
</feature>
<dbReference type="GO" id="GO:0005524">
    <property type="term" value="F:ATP binding"/>
    <property type="evidence" value="ECO:0007669"/>
    <property type="project" value="InterPro"/>
</dbReference>
<sequence>MGAHQISIYVGEGKGDGVNLVLLGCTGTGKALTAETLAHELEAPLIHMTAGALGAAPNELEESLRNLFELAFAWSAILLIDEADAFLNRRDNDNSYRT</sequence>
<dbReference type="EMBL" id="KZ806058">
    <property type="protein sequence ID" value="PVH90881.1"/>
    <property type="molecule type" value="Genomic_DNA"/>
</dbReference>
<dbReference type="Gene3D" id="3.40.50.300">
    <property type="entry name" value="P-loop containing nucleotide triphosphate hydrolases"/>
    <property type="match status" value="1"/>
</dbReference>
<dbReference type="STRING" id="97972.A0A2V1CYZ0"/>
<name>A0A2V1CYZ0_9PLEO</name>
<organism evidence="2 3">
    <name type="scientific">Periconia macrospinosa</name>
    <dbReference type="NCBI Taxonomy" id="97972"/>
    <lineage>
        <taxon>Eukaryota</taxon>
        <taxon>Fungi</taxon>
        <taxon>Dikarya</taxon>
        <taxon>Ascomycota</taxon>
        <taxon>Pezizomycotina</taxon>
        <taxon>Dothideomycetes</taxon>
        <taxon>Pleosporomycetidae</taxon>
        <taxon>Pleosporales</taxon>
        <taxon>Massarineae</taxon>
        <taxon>Periconiaceae</taxon>
        <taxon>Periconia</taxon>
    </lineage>
</organism>
<dbReference type="InterPro" id="IPR027417">
    <property type="entry name" value="P-loop_NTPase"/>
</dbReference>
<dbReference type="PANTHER" id="PTHR46411:SF3">
    <property type="entry name" value="AAA+ ATPASE DOMAIN-CONTAINING PROTEIN"/>
    <property type="match status" value="1"/>
</dbReference>
<dbReference type="AlphaFoldDB" id="A0A2V1CYZ0"/>
<reference evidence="2 3" key="1">
    <citation type="journal article" date="2018" name="Sci. Rep.">
        <title>Comparative genomics provides insights into the lifestyle and reveals functional heterogeneity of dark septate endophytic fungi.</title>
        <authorList>
            <person name="Knapp D.G."/>
            <person name="Nemeth J.B."/>
            <person name="Barry K."/>
            <person name="Hainaut M."/>
            <person name="Henrissat B."/>
            <person name="Johnson J."/>
            <person name="Kuo A."/>
            <person name="Lim J.H.P."/>
            <person name="Lipzen A."/>
            <person name="Nolan M."/>
            <person name="Ohm R.A."/>
            <person name="Tamas L."/>
            <person name="Grigoriev I.V."/>
            <person name="Spatafora J.W."/>
            <person name="Nagy L.G."/>
            <person name="Kovacs G.M."/>
        </authorList>
    </citation>
    <scope>NUCLEOTIDE SEQUENCE [LARGE SCALE GENOMIC DNA]</scope>
    <source>
        <strain evidence="2 3">DSE2036</strain>
    </source>
</reference>
<evidence type="ECO:0000313" key="2">
    <source>
        <dbReference type="EMBL" id="PVH90881.1"/>
    </source>
</evidence>
<evidence type="ECO:0000259" key="1">
    <source>
        <dbReference type="Pfam" id="PF00004"/>
    </source>
</evidence>
<evidence type="ECO:0000313" key="3">
    <source>
        <dbReference type="Proteomes" id="UP000244855"/>
    </source>
</evidence>
<dbReference type="Proteomes" id="UP000244855">
    <property type="component" value="Unassembled WGS sequence"/>
</dbReference>
<dbReference type="PANTHER" id="PTHR46411">
    <property type="entry name" value="FAMILY ATPASE, PUTATIVE-RELATED"/>
    <property type="match status" value="1"/>
</dbReference>
<keyword evidence="3" id="KW-1185">Reference proteome</keyword>
<dbReference type="InterPro" id="IPR003959">
    <property type="entry name" value="ATPase_AAA_core"/>
</dbReference>
<dbReference type="GO" id="GO:0016887">
    <property type="term" value="F:ATP hydrolysis activity"/>
    <property type="evidence" value="ECO:0007669"/>
    <property type="project" value="InterPro"/>
</dbReference>
<dbReference type="Pfam" id="PF00004">
    <property type="entry name" value="AAA"/>
    <property type="match status" value="1"/>
</dbReference>
<proteinExistence type="predicted"/>